<reference evidence="1" key="2">
    <citation type="journal article" date="2015" name="Fish Shellfish Immunol.">
        <title>Early steps in the European eel (Anguilla anguilla)-Vibrio vulnificus interaction in the gills: Role of the RtxA13 toxin.</title>
        <authorList>
            <person name="Callol A."/>
            <person name="Pajuelo D."/>
            <person name="Ebbesson L."/>
            <person name="Teles M."/>
            <person name="MacKenzie S."/>
            <person name="Amaro C."/>
        </authorList>
    </citation>
    <scope>NUCLEOTIDE SEQUENCE</scope>
</reference>
<reference evidence="1" key="1">
    <citation type="submission" date="2014-11" db="EMBL/GenBank/DDBJ databases">
        <authorList>
            <person name="Amaro Gonzalez C."/>
        </authorList>
    </citation>
    <scope>NUCLEOTIDE SEQUENCE</scope>
</reference>
<protein>
    <submittedName>
        <fullName evidence="1">Uncharacterized protein</fullName>
    </submittedName>
</protein>
<proteinExistence type="predicted"/>
<accession>A0A0E9RYK3</accession>
<sequence length="35" mass="4163">MYNLRHILNYNICYLNPDWRKGGTAIQTIYCTVLT</sequence>
<dbReference type="AlphaFoldDB" id="A0A0E9RYK3"/>
<evidence type="ECO:0000313" key="1">
    <source>
        <dbReference type="EMBL" id="JAH33328.1"/>
    </source>
</evidence>
<name>A0A0E9RYK3_ANGAN</name>
<organism evidence="1">
    <name type="scientific">Anguilla anguilla</name>
    <name type="common">European freshwater eel</name>
    <name type="synonym">Muraena anguilla</name>
    <dbReference type="NCBI Taxonomy" id="7936"/>
    <lineage>
        <taxon>Eukaryota</taxon>
        <taxon>Metazoa</taxon>
        <taxon>Chordata</taxon>
        <taxon>Craniata</taxon>
        <taxon>Vertebrata</taxon>
        <taxon>Euteleostomi</taxon>
        <taxon>Actinopterygii</taxon>
        <taxon>Neopterygii</taxon>
        <taxon>Teleostei</taxon>
        <taxon>Anguilliformes</taxon>
        <taxon>Anguillidae</taxon>
        <taxon>Anguilla</taxon>
    </lineage>
</organism>
<dbReference type="EMBL" id="GBXM01075249">
    <property type="protein sequence ID" value="JAH33328.1"/>
    <property type="molecule type" value="Transcribed_RNA"/>
</dbReference>